<dbReference type="InterPro" id="IPR011992">
    <property type="entry name" value="EF-hand-dom_pair"/>
</dbReference>
<dbReference type="PROSITE" id="PS00018">
    <property type="entry name" value="EF_HAND_1"/>
    <property type="match status" value="2"/>
</dbReference>
<evidence type="ECO:0000256" key="2">
    <source>
        <dbReference type="ARBA" id="ARBA00022737"/>
    </source>
</evidence>
<dbReference type="PANTHER" id="PTHR10891">
    <property type="entry name" value="EF-HAND CALCIUM-BINDING DOMAIN CONTAINING PROTEIN"/>
    <property type="match status" value="1"/>
</dbReference>
<dbReference type="InterPro" id="IPR039647">
    <property type="entry name" value="EF_hand_pair_protein_CML-like"/>
</dbReference>
<dbReference type="PROSITE" id="PS50222">
    <property type="entry name" value="EF_HAND_2"/>
    <property type="match status" value="2"/>
</dbReference>
<sequence>MSACHQNRFPFEKKPLNIYPLFLILGLVYIIFKAVKGVCKYFSASESCVQYQLGLSQDSKVEVGTKNQDSELPKKRAIISEKKIDDGSLSREEVEMVMERLGISCHPKGEQLEERLGSNDLSSLFEEKEPSLDEVKEAFDVFDENRDGFIDAGELQRVLDAFSLRDRSDIDDCKRMIRVFDENADGRIDFNEFVKFMESSFC</sequence>
<comment type="caution">
    <text evidence="6">The sequence shown here is derived from an EMBL/GenBank/DDBJ whole genome shotgun (WGS) entry which is preliminary data.</text>
</comment>
<feature type="domain" description="EF-hand" evidence="5">
    <location>
        <begin position="168"/>
        <end position="202"/>
    </location>
</feature>
<evidence type="ECO:0000256" key="1">
    <source>
        <dbReference type="ARBA" id="ARBA00022723"/>
    </source>
</evidence>
<keyword evidence="4" id="KW-1133">Transmembrane helix</keyword>
<dbReference type="Proteomes" id="UP001187471">
    <property type="component" value="Unassembled WGS sequence"/>
</dbReference>
<evidence type="ECO:0000256" key="4">
    <source>
        <dbReference type="SAM" id="Phobius"/>
    </source>
</evidence>
<keyword evidence="4" id="KW-0472">Membrane</keyword>
<evidence type="ECO:0000313" key="6">
    <source>
        <dbReference type="EMBL" id="KAK2994616.1"/>
    </source>
</evidence>
<gene>
    <name evidence="6" type="ORF">RJ640_025670</name>
</gene>
<dbReference type="SUPFAM" id="SSF47473">
    <property type="entry name" value="EF-hand"/>
    <property type="match status" value="1"/>
</dbReference>
<evidence type="ECO:0000259" key="5">
    <source>
        <dbReference type="PROSITE" id="PS50222"/>
    </source>
</evidence>
<reference evidence="6" key="1">
    <citation type="submission" date="2022-12" db="EMBL/GenBank/DDBJ databases">
        <title>Draft genome assemblies for two species of Escallonia (Escalloniales).</title>
        <authorList>
            <person name="Chanderbali A."/>
            <person name="Dervinis C."/>
            <person name="Anghel I."/>
            <person name="Soltis D."/>
            <person name="Soltis P."/>
            <person name="Zapata F."/>
        </authorList>
    </citation>
    <scope>NUCLEOTIDE SEQUENCE</scope>
    <source>
        <strain evidence="6">UCBG92.1500</strain>
        <tissue evidence="6">Leaf</tissue>
    </source>
</reference>
<feature type="transmembrane region" description="Helical" evidence="4">
    <location>
        <begin position="18"/>
        <end position="35"/>
    </location>
</feature>
<accession>A0AA88S999</accession>
<keyword evidence="7" id="KW-1185">Reference proteome</keyword>
<name>A0AA88S999_9ASTE</name>
<proteinExistence type="predicted"/>
<dbReference type="InterPro" id="IPR018247">
    <property type="entry name" value="EF_Hand_1_Ca_BS"/>
</dbReference>
<keyword evidence="2" id="KW-0677">Repeat</keyword>
<dbReference type="InterPro" id="IPR002048">
    <property type="entry name" value="EF_hand_dom"/>
</dbReference>
<dbReference type="AlphaFoldDB" id="A0AA88S999"/>
<dbReference type="CDD" id="cd00051">
    <property type="entry name" value="EFh"/>
    <property type="match status" value="1"/>
</dbReference>
<organism evidence="6 7">
    <name type="scientific">Escallonia rubra</name>
    <dbReference type="NCBI Taxonomy" id="112253"/>
    <lineage>
        <taxon>Eukaryota</taxon>
        <taxon>Viridiplantae</taxon>
        <taxon>Streptophyta</taxon>
        <taxon>Embryophyta</taxon>
        <taxon>Tracheophyta</taxon>
        <taxon>Spermatophyta</taxon>
        <taxon>Magnoliopsida</taxon>
        <taxon>eudicotyledons</taxon>
        <taxon>Gunneridae</taxon>
        <taxon>Pentapetalae</taxon>
        <taxon>asterids</taxon>
        <taxon>campanulids</taxon>
        <taxon>Escalloniales</taxon>
        <taxon>Escalloniaceae</taxon>
        <taxon>Escallonia</taxon>
    </lineage>
</organism>
<evidence type="ECO:0000313" key="7">
    <source>
        <dbReference type="Proteomes" id="UP001187471"/>
    </source>
</evidence>
<dbReference type="SMART" id="SM00054">
    <property type="entry name" value="EFh"/>
    <property type="match status" value="2"/>
</dbReference>
<dbReference type="EMBL" id="JAVXUO010000184">
    <property type="protein sequence ID" value="KAK2994616.1"/>
    <property type="molecule type" value="Genomic_DNA"/>
</dbReference>
<keyword evidence="1" id="KW-0479">Metal-binding</keyword>
<protein>
    <recommendedName>
        <fullName evidence="5">EF-hand domain-containing protein</fullName>
    </recommendedName>
</protein>
<dbReference type="GO" id="GO:0005509">
    <property type="term" value="F:calcium ion binding"/>
    <property type="evidence" value="ECO:0007669"/>
    <property type="project" value="InterPro"/>
</dbReference>
<feature type="domain" description="EF-hand" evidence="5">
    <location>
        <begin position="130"/>
        <end position="165"/>
    </location>
</feature>
<evidence type="ECO:0000256" key="3">
    <source>
        <dbReference type="ARBA" id="ARBA00022837"/>
    </source>
</evidence>
<dbReference type="Gene3D" id="1.10.238.10">
    <property type="entry name" value="EF-hand"/>
    <property type="match status" value="1"/>
</dbReference>
<keyword evidence="4" id="KW-0812">Transmembrane</keyword>
<keyword evidence="3" id="KW-0106">Calcium</keyword>
<dbReference type="Pfam" id="PF13499">
    <property type="entry name" value="EF-hand_7"/>
    <property type="match status" value="1"/>
</dbReference>
<dbReference type="FunFam" id="1.10.238.10:FF:000302">
    <property type="entry name" value="Probable calcium-binding protein CML46"/>
    <property type="match status" value="1"/>
</dbReference>